<gene>
    <name evidence="2" type="ORF">A3C15_01020</name>
</gene>
<protein>
    <submittedName>
        <fullName evidence="2">Uncharacterized protein</fullName>
    </submittedName>
</protein>
<comment type="caution">
    <text evidence="2">The sequence shown here is derived from an EMBL/GenBank/DDBJ whole genome shotgun (WGS) entry which is preliminary data.</text>
</comment>
<reference evidence="2 3" key="1">
    <citation type="journal article" date="2016" name="Nat. Commun.">
        <title>Thousands of microbial genomes shed light on interconnected biogeochemical processes in an aquifer system.</title>
        <authorList>
            <person name="Anantharaman K."/>
            <person name="Brown C.T."/>
            <person name="Hug L.A."/>
            <person name="Sharon I."/>
            <person name="Castelle C.J."/>
            <person name="Probst A.J."/>
            <person name="Thomas B.C."/>
            <person name="Singh A."/>
            <person name="Wilkins M.J."/>
            <person name="Karaoz U."/>
            <person name="Brodie E.L."/>
            <person name="Williams K.H."/>
            <person name="Hubbard S.S."/>
            <person name="Banfield J.F."/>
        </authorList>
    </citation>
    <scope>NUCLEOTIDE SEQUENCE [LARGE SCALE GENOMIC DNA]</scope>
</reference>
<feature type="coiled-coil region" evidence="1">
    <location>
        <begin position="118"/>
        <end position="145"/>
    </location>
</feature>
<accession>A0A1F6M9D4</accession>
<name>A0A1F6M9D4_9BACT</name>
<dbReference type="EMBL" id="MFQD01000005">
    <property type="protein sequence ID" value="OGH68188.1"/>
    <property type="molecule type" value="Genomic_DNA"/>
</dbReference>
<proteinExistence type="predicted"/>
<dbReference type="AlphaFoldDB" id="A0A1F6M9D4"/>
<sequence length="152" mass="17425">MLLFHGNAPKPLADRIDVEEANFLKLNKTVVPSPARREALRLQDATQERRDVLAQMLVKDHVLNHRKKERDAFLKEMNFFEIDQAELDTVFAAWSKLYDAKDLVDAEAARAAFDAIPAHDEKLKLAQLNKEIKILSDEIAAFREKLFLDRAA</sequence>
<evidence type="ECO:0000256" key="1">
    <source>
        <dbReference type="SAM" id="Coils"/>
    </source>
</evidence>
<evidence type="ECO:0000313" key="2">
    <source>
        <dbReference type="EMBL" id="OGH68188.1"/>
    </source>
</evidence>
<keyword evidence="1" id="KW-0175">Coiled coil</keyword>
<organism evidence="2 3">
    <name type="scientific">Candidatus Magasanikbacteria bacterium RIFCSPHIGHO2_02_FULL_50_9b</name>
    <dbReference type="NCBI Taxonomy" id="1798682"/>
    <lineage>
        <taxon>Bacteria</taxon>
        <taxon>Candidatus Magasanikiibacteriota</taxon>
    </lineage>
</organism>
<dbReference type="Proteomes" id="UP000176532">
    <property type="component" value="Unassembled WGS sequence"/>
</dbReference>
<evidence type="ECO:0000313" key="3">
    <source>
        <dbReference type="Proteomes" id="UP000176532"/>
    </source>
</evidence>